<evidence type="ECO:0000256" key="1">
    <source>
        <dbReference type="ARBA" id="ARBA00004123"/>
    </source>
</evidence>
<evidence type="ECO:0000256" key="7">
    <source>
        <dbReference type="ARBA" id="ARBA00023163"/>
    </source>
</evidence>
<reference evidence="10 11" key="1">
    <citation type="submission" date="2019-07" db="EMBL/GenBank/DDBJ databases">
        <title>Rhodotorula toruloides NBRC10032 genome sequencing.</title>
        <authorList>
            <person name="Shida Y."/>
            <person name="Takaku H."/>
            <person name="Ogasawara W."/>
            <person name="Mori K."/>
        </authorList>
    </citation>
    <scope>NUCLEOTIDE SEQUENCE [LARGE SCALE GENOMIC DNA]</scope>
    <source>
        <strain evidence="10 11">NBRC10032</strain>
    </source>
</reference>
<dbReference type="PANTHER" id="PTHR11618:SF4">
    <property type="entry name" value="TRANSCRIPTION FACTOR IIIB 90 KDA SUBUNIT"/>
    <property type="match status" value="1"/>
</dbReference>
<dbReference type="GO" id="GO:0097550">
    <property type="term" value="C:transcription preinitiation complex"/>
    <property type="evidence" value="ECO:0007669"/>
    <property type="project" value="TreeGrafter"/>
</dbReference>
<dbReference type="Gene3D" id="1.10.472.10">
    <property type="entry name" value="Cyclin-like"/>
    <property type="match status" value="1"/>
</dbReference>
<keyword evidence="8" id="KW-0539">Nucleus</keyword>
<evidence type="ECO:0000313" key="10">
    <source>
        <dbReference type="EMBL" id="GEM11604.1"/>
    </source>
</evidence>
<evidence type="ECO:0000256" key="3">
    <source>
        <dbReference type="ARBA" id="ARBA00022723"/>
    </source>
</evidence>
<dbReference type="Proteomes" id="UP000321518">
    <property type="component" value="Unassembled WGS sequence"/>
</dbReference>
<evidence type="ECO:0000313" key="11">
    <source>
        <dbReference type="Proteomes" id="UP000321518"/>
    </source>
</evidence>
<evidence type="ECO:0000256" key="8">
    <source>
        <dbReference type="ARBA" id="ARBA00023242"/>
    </source>
</evidence>
<evidence type="ECO:0000256" key="6">
    <source>
        <dbReference type="ARBA" id="ARBA00023015"/>
    </source>
</evidence>
<protein>
    <submittedName>
        <fullName evidence="10">Transcription factor TFIIB</fullName>
    </submittedName>
</protein>
<dbReference type="GO" id="GO:0000126">
    <property type="term" value="C:transcription factor TFIIIB complex"/>
    <property type="evidence" value="ECO:0007669"/>
    <property type="project" value="TreeGrafter"/>
</dbReference>
<feature type="compositionally biased region" description="Acidic residues" evidence="9">
    <location>
        <begin position="431"/>
        <end position="441"/>
    </location>
</feature>
<name>A0A511KPZ8_RHOTO</name>
<organism evidence="10 11">
    <name type="scientific">Rhodotorula toruloides</name>
    <name type="common">Yeast</name>
    <name type="synonym">Rhodosporidium toruloides</name>
    <dbReference type="NCBI Taxonomy" id="5286"/>
    <lineage>
        <taxon>Eukaryota</taxon>
        <taxon>Fungi</taxon>
        <taxon>Dikarya</taxon>
        <taxon>Basidiomycota</taxon>
        <taxon>Pucciniomycotina</taxon>
        <taxon>Microbotryomycetes</taxon>
        <taxon>Sporidiobolales</taxon>
        <taxon>Sporidiobolaceae</taxon>
        <taxon>Rhodotorula</taxon>
    </lineage>
</organism>
<comment type="similarity">
    <text evidence="2">Belongs to the TFIIB family.</text>
</comment>
<feature type="compositionally biased region" description="Acidic residues" evidence="9">
    <location>
        <begin position="785"/>
        <end position="809"/>
    </location>
</feature>
<feature type="compositionally biased region" description="Low complexity" evidence="9">
    <location>
        <begin position="527"/>
        <end position="540"/>
    </location>
</feature>
<dbReference type="OrthoDB" id="2527864at2759"/>
<dbReference type="GO" id="GO:0000995">
    <property type="term" value="F:RNA polymerase III general transcription initiation factor activity"/>
    <property type="evidence" value="ECO:0007669"/>
    <property type="project" value="TreeGrafter"/>
</dbReference>
<feature type="compositionally biased region" description="Polar residues" evidence="9">
    <location>
        <begin position="542"/>
        <end position="555"/>
    </location>
</feature>
<keyword evidence="6" id="KW-0805">Transcription regulation</keyword>
<feature type="region of interest" description="Disordered" evidence="9">
    <location>
        <begin position="779"/>
        <end position="829"/>
    </location>
</feature>
<keyword evidence="4" id="KW-0863">Zinc-finger</keyword>
<comment type="subcellular location">
    <subcellularLocation>
        <location evidence="1">Nucleus</location>
    </subcellularLocation>
</comment>
<dbReference type="AlphaFoldDB" id="A0A511KPZ8"/>
<comment type="caution">
    <text evidence="10">The sequence shown here is derived from an EMBL/GenBank/DDBJ whole genome shotgun (WGS) entry which is preliminary data.</text>
</comment>
<sequence>MSGYCASCHTSNSLEYTPETGVLACTVCGTVSSSSASQAFEFLARVDEEDEFQNGRTYVASGAMTGEFGGIGAVQVRRQGGKSGAWARAAGEGARIAQDKKQNEATRYIRRILNRFQLFNTLHLRTEYFFRVAREKVKFRWGRRAEIFAAACVYAAAAEAGKDLSLFDLMDAIDAEDIFALTRAIRILKLELHLSFEENDPAMYIEVILAYLKNTFSTSAAPAVGTSAAAGKVPLHSQNPPTKKWFSDNNVKWLRGISLPAVRALATGVLEFTKESAFLRGRQPNIVAAAVIFVALEGTARRIMPIVQEFADELGWTLGVRPITIVERYREINKALAEYAPQLPWLAGEEFLTPEEIEVLRGRKKAQGRKAQKKELVAYTADIVDWRKAIDANRAAERREQGGKEAKKLIESQEEEQYNSEGTSDPGGGADDGDEEREADAGNDDAYFLDPVLHSDAAAATALYFRDPSAPPDALARGESVKPAKDKKPKKKLSPPTNAVADEARPPGMKRPREPVAVRGPTKRQRAIAAAAESLASGGSVRSPSASRAGTSASHSAFVPHDPQHVQIRQLLIAGHAPEAIDAHFGAKPDEYSKQISTTFGPSTRLQRLLWSKRAEDIVEDDELFDPGELDLYIRTQADVDELLKHPDIKQMLIDAEEVERLQEGRKPRKKRPRKLRTRIFPTLHLTMPVSGVPEAEAKVAGWTPGATYGNEPVVDVAGAGAGMSGTASRRRVAGTFPARPRKTKVTPDMKAKFDAYLAMNDEDEGGATGGDAWLDLAVDAARDEGEDVASDDDDDEEETCGAESDDGTEDWRKTLGYAAGGDEGGQEE</sequence>
<dbReference type="GO" id="GO:0008270">
    <property type="term" value="F:zinc ion binding"/>
    <property type="evidence" value="ECO:0007669"/>
    <property type="project" value="UniProtKB-KW"/>
</dbReference>
<evidence type="ECO:0000256" key="2">
    <source>
        <dbReference type="ARBA" id="ARBA00010857"/>
    </source>
</evidence>
<keyword evidence="5" id="KW-0862">Zinc</keyword>
<dbReference type="GO" id="GO:0001006">
    <property type="term" value="F:RNA polymerase III type 3 promoter sequence-specific DNA binding"/>
    <property type="evidence" value="ECO:0007669"/>
    <property type="project" value="TreeGrafter"/>
</dbReference>
<dbReference type="Gene3D" id="1.10.472.170">
    <property type="match status" value="1"/>
</dbReference>
<dbReference type="SUPFAM" id="SSF47954">
    <property type="entry name" value="Cyclin-like"/>
    <property type="match status" value="1"/>
</dbReference>
<feature type="region of interest" description="Disordered" evidence="9">
    <location>
        <begin position="470"/>
        <end position="561"/>
    </location>
</feature>
<feature type="region of interest" description="Disordered" evidence="9">
    <location>
        <begin position="411"/>
        <end position="441"/>
    </location>
</feature>
<dbReference type="PANTHER" id="PTHR11618">
    <property type="entry name" value="TRANSCRIPTION INITIATION FACTOR IIB-RELATED"/>
    <property type="match status" value="1"/>
</dbReference>
<dbReference type="GO" id="GO:0070897">
    <property type="term" value="P:transcription preinitiation complex assembly"/>
    <property type="evidence" value="ECO:0007669"/>
    <property type="project" value="InterPro"/>
</dbReference>
<dbReference type="EMBL" id="BJWK01000016">
    <property type="protein sequence ID" value="GEM11604.1"/>
    <property type="molecule type" value="Genomic_DNA"/>
</dbReference>
<evidence type="ECO:0000256" key="4">
    <source>
        <dbReference type="ARBA" id="ARBA00022771"/>
    </source>
</evidence>
<gene>
    <name evidence="10" type="ORF">Rt10032_c16g5621</name>
</gene>
<dbReference type="InterPro" id="IPR000812">
    <property type="entry name" value="TFIIB"/>
</dbReference>
<dbReference type="InterPro" id="IPR036915">
    <property type="entry name" value="Cyclin-like_sf"/>
</dbReference>
<evidence type="ECO:0000256" key="9">
    <source>
        <dbReference type="SAM" id="MobiDB-lite"/>
    </source>
</evidence>
<keyword evidence="3" id="KW-0479">Metal-binding</keyword>
<keyword evidence="7" id="KW-0804">Transcription</keyword>
<evidence type="ECO:0000256" key="5">
    <source>
        <dbReference type="ARBA" id="ARBA00022833"/>
    </source>
</evidence>
<accession>A0A511KPZ8</accession>
<proteinExistence type="inferred from homology"/>
<feature type="compositionally biased region" description="Gly residues" evidence="9">
    <location>
        <begin position="819"/>
        <end position="829"/>
    </location>
</feature>
<dbReference type="GO" id="GO:0005634">
    <property type="term" value="C:nucleus"/>
    <property type="evidence" value="ECO:0007669"/>
    <property type="project" value="UniProtKB-SubCell"/>
</dbReference>